<keyword evidence="2 5" id="KW-0812">Transmembrane</keyword>
<evidence type="ECO:0000313" key="8">
    <source>
        <dbReference type="RefSeq" id="XP_058982308.1"/>
    </source>
</evidence>
<feature type="transmembrane region" description="Helical" evidence="5">
    <location>
        <begin position="75"/>
        <end position="97"/>
    </location>
</feature>
<reference evidence="6" key="1">
    <citation type="submission" date="2020-05" db="UniProtKB">
        <authorList>
            <consortium name="EnsemblMetazoa"/>
        </authorList>
    </citation>
    <scope>IDENTIFICATION</scope>
    <source>
        <strain evidence="6">Aabys</strain>
    </source>
</reference>
<evidence type="ECO:0000256" key="1">
    <source>
        <dbReference type="ARBA" id="ARBA00004141"/>
    </source>
</evidence>
<feature type="transmembrane region" description="Helical" evidence="5">
    <location>
        <begin position="17"/>
        <end position="37"/>
    </location>
</feature>
<dbReference type="PRINTS" id="PR00259">
    <property type="entry name" value="TMFOUR"/>
</dbReference>
<dbReference type="InterPro" id="IPR018499">
    <property type="entry name" value="Tetraspanin/Peripherin"/>
</dbReference>
<dbReference type="InterPro" id="IPR008952">
    <property type="entry name" value="Tetraspanin_EC2_sf"/>
</dbReference>
<dbReference type="eggNOG" id="KOG3882">
    <property type="taxonomic scope" value="Eukaryota"/>
</dbReference>
<evidence type="ECO:0000256" key="3">
    <source>
        <dbReference type="ARBA" id="ARBA00022989"/>
    </source>
</evidence>
<evidence type="ECO:0000256" key="5">
    <source>
        <dbReference type="SAM" id="Phobius"/>
    </source>
</evidence>
<name>A0A1I8MP77_MUSDO</name>
<dbReference type="PANTHER" id="PTHR19282:SF521">
    <property type="entry name" value="IP01817P-RELATED"/>
    <property type="match status" value="1"/>
</dbReference>
<protein>
    <submittedName>
        <fullName evidence="6">Tetraspanin</fullName>
    </submittedName>
    <submittedName>
        <fullName evidence="8 9">Uncharacterized protein LOC131804050</fullName>
    </submittedName>
</protein>
<feature type="transmembrane region" description="Helical" evidence="5">
    <location>
        <begin position="43"/>
        <end position="63"/>
    </location>
</feature>
<dbReference type="SUPFAM" id="SSF48652">
    <property type="entry name" value="Tetraspanin"/>
    <property type="match status" value="1"/>
</dbReference>
<evidence type="ECO:0000313" key="7">
    <source>
        <dbReference type="Proteomes" id="UP001652621"/>
    </source>
</evidence>
<keyword evidence="3 5" id="KW-1133">Transmembrane helix</keyword>
<organism evidence="6">
    <name type="scientific">Musca domestica</name>
    <name type="common">House fly</name>
    <dbReference type="NCBI Taxonomy" id="7370"/>
    <lineage>
        <taxon>Eukaryota</taxon>
        <taxon>Metazoa</taxon>
        <taxon>Ecdysozoa</taxon>
        <taxon>Arthropoda</taxon>
        <taxon>Hexapoda</taxon>
        <taxon>Insecta</taxon>
        <taxon>Pterygota</taxon>
        <taxon>Neoptera</taxon>
        <taxon>Endopterygota</taxon>
        <taxon>Diptera</taxon>
        <taxon>Brachycera</taxon>
        <taxon>Muscomorpha</taxon>
        <taxon>Muscoidea</taxon>
        <taxon>Muscidae</taxon>
        <taxon>Musca</taxon>
    </lineage>
</organism>
<evidence type="ECO:0000256" key="2">
    <source>
        <dbReference type="ARBA" id="ARBA00022692"/>
    </source>
</evidence>
<dbReference type="PANTHER" id="PTHR19282">
    <property type="entry name" value="TETRASPANIN"/>
    <property type="match status" value="1"/>
</dbReference>
<evidence type="ECO:0000256" key="4">
    <source>
        <dbReference type="ARBA" id="ARBA00023136"/>
    </source>
</evidence>
<dbReference type="VEuPathDB" id="VectorBase:MDOMA2_012077"/>
<proteinExistence type="predicted"/>
<reference evidence="8 9" key="2">
    <citation type="submission" date="2025-05" db="UniProtKB">
        <authorList>
            <consortium name="RefSeq"/>
        </authorList>
    </citation>
    <scope>IDENTIFICATION</scope>
    <source>
        <strain evidence="8 9">Aabys</strain>
        <tissue evidence="8 9">Whole body</tissue>
    </source>
</reference>
<feature type="transmembrane region" description="Helical" evidence="5">
    <location>
        <begin position="183"/>
        <end position="207"/>
    </location>
</feature>
<dbReference type="RefSeq" id="XP_005179685.2">
    <property type="nucleotide sequence ID" value="XM_005179628.4"/>
</dbReference>
<gene>
    <name evidence="6" type="primary">101898773</name>
    <name evidence="8 9" type="synonym">LOC131804050</name>
</gene>
<dbReference type="Gene3D" id="1.10.1450.10">
    <property type="entry name" value="Tetraspanin"/>
    <property type="match status" value="1"/>
</dbReference>
<dbReference type="RefSeq" id="XP_058982311.1">
    <property type="nucleotide sequence ID" value="XM_059126328.1"/>
</dbReference>
<dbReference type="OrthoDB" id="71600at2759"/>
<comment type="subcellular location">
    <subcellularLocation>
        <location evidence="1">Membrane</location>
        <topology evidence="1">Multi-pass membrane protein</topology>
    </subcellularLocation>
</comment>
<dbReference type="AlphaFoldDB" id="A0A1I8MP77"/>
<dbReference type="RefSeq" id="XP_058982308.1">
    <property type="nucleotide sequence ID" value="XM_059126325.1"/>
</dbReference>
<evidence type="ECO:0000313" key="6">
    <source>
        <dbReference type="EnsemblMetazoa" id="MDOA007041-PA"/>
    </source>
</evidence>
<dbReference type="GO" id="GO:0005886">
    <property type="term" value="C:plasma membrane"/>
    <property type="evidence" value="ECO:0007669"/>
    <property type="project" value="TreeGrafter"/>
</dbReference>
<dbReference type="KEGG" id="mde:101898773"/>
<dbReference type="EnsemblMetazoa" id="MDOA007041-RA">
    <property type="protein sequence ID" value="MDOA007041-PA"/>
    <property type="gene ID" value="MDOA007041"/>
</dbReference>
<dbReference type="VEuPathDB" id="VectorBase:MDOA007041"/>
<dbReference type="Proteomes" id="UP001652621">
    <property type="component" value="Unplaced"/>
</dbReference>
<evidence type="ECO:0000313" key="9">
    <source>
        <dbReference type="RefSeq" id="XP_058982311.1"/>
    </source>
</evidence>
<sequence>MACSTKTLKFFSIKWDVIYAILSIALIVLGAFILIKFERFDTVGYTLVGVGSLVFLFTIVGIVGAARERSTLLKIFALIVVILAITHVIILGFFWIFQTSFLINADKAFDEIWRDQPTPIKPENGSHIANIERWLSCCGNSGSVDYHLPPHSCYDSKTDKLNTDGCRQKFVDFITESWTYLNIFVLVYVVIELICAIFAFVLANSIVNRWRRSKYYSK</sequence>
<dbReference type="Pfam" id="PF00335">
    <property type="entry name" value="Tetraspanin"/>
    <property type="match status" value="1"/>
</dbReference>
<keyword evidence="7" id="KW-1185">Reference proteome</keyword>
<accession>A0A1I8MP77</accession>
<keyword evidence="4 5" id="KW-0472">Membrane</keyword>